<organism evidence="2 3">
    <name type="scientific">Synoicihabitans lomoniglobus</name>
    <dbReference type="NCBI Taxonomy" id="2909285"/>
    <lineage>
        <taxon>Bacteria</taxon>
        <taxon>Pseudomonadati</taxon>
        <taxon>Verrucomicrobiota</taxon>
        <taxon>Opitutia</taxon>
        <taxon>Opitutales</taxon>
        <taxon>Opitutaceae</taxon>
        <taxon>Synoicihabitans</taxon>
    </lineage>
</organism>
<reference evidence="2" key="1">
    <citation type="submission" date="2023-03" db="EMBL/GenBank/DDBJ databases">
        <title>Lomoglobus Profundus gen. nov., sp. nov., a novel member of the phylum Verrucomicrobia, isolated from deep-marine sediment of South China Sea.</title>
        <authorList>
            <person name="Ahmad T."/>
            <person name="Ishaq S.E."/>
            <person name="Wang F."/>
        </authorList>
    </citation>
    <scope>NUCLEOTIDE SEQUENCE</scope>
    <source>
        <strain evidence="2">LMO-M01</strain>
    </source>
</reference>
<dbReference type="RefSeq" id="WP_330928773.1">
    <property type="nucleotide sequence ID" value="NZ_CP119075.1"/>
</dbReference>
<feature type="domain" description="HTH luxR-type" evidence="1">
    <location>
        <begin position="201"/>
        <end position="258"/>
    </location>
</feature>
<dbReference type="Proteomes" id="UP001218638">
    <property type="component" value="Chromosome"/>
</dbReference>
<proteinExistence type="predicted"/>
<accession>A0AAF0CIM3</accession>
<sequence length="262" mass="30433">MISDPSAKIHELWDELADLPLAETRLSIELLFSRISEWVGADDAFWIGIARVQSEPHAANDVLHGWRLRTAERWITRPEYNAEFIRKVLAHMERDPGMGVRKVISEAGRFRSYRQRDGFIDFKAFRQTPQYEMYFKKGGITDRIWCVSPVNRDAESLFCFDRIRRRSHFTLEHERLVAQVLRGIKWFHRQLLLNHGLLVGKTPLSPTHRRLLPQLLSSKSEKEIADALGLSRATTHKYVTDIFRSFNVSSRAGLMTLWMGGT</sequence>
<evidence type="ECO:0000313" key="2">
    <source>
        <dbReference type="EMBL" id="WED65567.1"/>
    </source>
</evidence>
<gene>
    <name evidence="2" type="ORF">PXH66_01720</name>
</gene>
<dbReference type="AlphaFoldDB" id="A0AAF0CIM3"/>
<dbReference type="Pfam" id="PF00196">
    <property type="entry name" value="GerE"/>
    <property type="match status" value="1"/>
</dbReference>
<keyword evidence="3" id="KW-1185">Reference proteome</keyword>
<dbReference type="GO" id="GO:0006355">
    <property type="term" value="P:regulation of DNA-templated transcription"/>
    <property type="evidence" value="ECO:0007669"/>
    <property type="project" value="InterPro"/>
</dbReference>
<dbReference type="SMART" id="SM00421">
    <property type="entry name" value="HTH_LUXR"/>
    <property type="match status" value="1"/>
</dbReference>
<dbReference type="SUPFAM" id="SSF46894">
    <property type="entry name" value="C-terminal effector domain of the bipartite response regulators"/>
    <property type="match status" value="1"/>
</dbReference>
<evidence type="ECO:0000313" key="3">
    <source>
        <dbReference type="Proteomes" id="UP001218638"/>
    </source>
</evidence>
<evidence type="ECO:0000259" key="1">
    <source>
        <dbReference type="SMART" id="SM00421"/>
    </source>
</evidence>
<dbReference type="EMBL" id="CP119075">
    <property type="protein sequence ID" value="WED65567.1"/>
    <property type="molecule type" value="Genomic_DNA"/>
</dbReference>
<dbReference type="InterPro" id="IPR036388">
    <property type="entry name" value="WH-like_DNA-bd_sf"/>
</dbReference>
<dbReference type="KEGG" id="slom:PXH66_01720"/>
<name>A0AAF0CIM3_9BACT</name>
<dbReference type="GO" id="GO:0003677">
    <property type="term" value="F:DNA binding"/>
    <property type="evidence" value="ECO:0007669"/>
    <property type="project" value="InterPro"/>
</dbReference>
<dbReference type="InterPro" id="IPR000792">
    <property type="entry name" value="Tscrpt_reg_LuxR_C"/>
</dbReference>
<dbReference type="Gene3D" id="1.10.10.10">
    <property type="entry name" value="Winged helix-like DNA-binding domain superfamily/Winged helix DNA-binding domain"/>
    <property type="match status" value="1"/>
</dbReference>
<protein>
    <submittedName>
        <fullName evidence="2">LuxR C-terminal-related transcriptional regulator</fullName>
    </submittedName>
</protein>
<dbReference type="InterPro" id="IPR016032">
    <property type="entry name" value="Sig_transdc_resp-reg_C-effctor"/>
</dbReference>